<evidence type="ECO:0000313" key="1">
    <source>
        <dbReference type="EnsemblPlants" id="QL03p019721:mrna:CDS:1"/>
    </source>
</evidence>
<organism evidence="1 2">
    <name type="scientific">Quercus lobata</name>
    <name type="common">Valley oak</name>
    <dbReference type="NCBI Taxonomy" id="97700"/>
    <lineage>
        <taxon>Eukaryota</taxon>
        <taxon>Viridiplantae</taxon>
        <taxon>Streptophyta</taxon>
        <taxon>Embryophyta</taxon>
        <taxon>Tracheophyta</taxon>
        <taxon>Spermatophyta</taxon>
        <taxon>Magnoliopsida</taxon>
        <taxon>eudicotyledons</taxon>
        <taxon>Gunneridae</taxon>
        <taxon>Pentapetalae</taxon>
        <taxon>rosids</taxon>
        <taxon>fabids</taxon>
        <taxon>Fagales</taxon>
        <taxon>Fagaceae</taxon>
        <taxon>Quercus</taxon>
    </lineage>
</organism>
<dbReference type="InParanoid" id="A0A7N2L572"/>
<dbReference type="AlphaFoldDB" id="A0A7N2L572"/>
<proteinExistence type="predicted"/>
<name>A0A7N2L572_QUELO</name>
<reference evidence="1" key="2">
    <citation type="submission" date="2021-01" db="UniProtKB">
        <authorList>
            <consortium name="EnsemblPlants"/>
        </authorList>
    </citation>
    <scope>IDENTIFICATION</scope>
</reference>
<dbReference type="Gramene" id="QL03p019721:mrna">
    <property type="protein sequence ID" value="QL03p019721:mrna:CDS:1"/>
    <property type="gene ID" value="QL03p019721"/>
</dbReference>
<dbReference type="EnsemblPlants" id="QL03p019721:mrna">
    <property type="protein sequence ID" value="QL03p019721:mrna:CDS:1"/>
    <property type="gene ID" value="QL03p019721"/>
</dbReference>
<dbReference type="OMA" id="AWRSIMS"/>
<dbReference type="Proteomes" id="UP000594261">
    <property type="component" value="Chromosome 3"/>
</dbReference>
<accession>A0A7N2L572</accession>
<keyword evidence="2" id="KW-1185">Reference proteome</keyword>
<reference evidence="1 2" key="1">
    <citation type="journal article" date="2016" name="G3 (Bethesda)">
        <title>First Draft Assembly and Annotation of the Genome of a California Endemic Oak Quercus lobata Nee (Fagaceae).</title>
        <authorList>
            <person name="Sork V.L."/>
            <person name="Fitz-Gibbon S.T."/>
            <person name="Puiu D."/>
            <person name="Crepeau M."/>
            <person name="Gugger P.F."/>
            <person name="Sherman R."/>
            <person name="Stevens K."/>
            <person name="Langley C.H."/>
            <person name="Pellegrini M."/>
            <person name="Salzberg S.L."/>
        </authorList>
    </citation>
    <scope>NUCLEOTIDE SEQUENCE [LARGE SCALE GENOMIC DNA]</scope>
    <source>
        <strain evidence="1 2">cv. SW786</strain>
    </source>
</reference>
<sequence length="219" mass="25038">MCLPKVKGGLGFRDLKTFNLALLAKQGWRLHTNTNSLVHRVLKAKYFSNSDFLNAEIGNKPSFAWRSIMSAKTIVQHGYRWEVEDGSAISIVHDKWMSQPSTFRITSIPHGIPIDARVSSLIDPQLGIWKLDLIQYYFNPIDALAILSIPISPRSPKDRVIWAYNPKGRFTVRSAYKLAHSLSPNLDQSETSNDQADRKFWKVLWSLNVPNKVKSFAWR</sequence>
<evidence type="ECO:0008006" key="3">
    <source>
        <dbReference type="Google" id="ProtNLM"/>
    </source>
</evidence>
<evidence type="ECO:0000313" key="2">
    <source>
        <dbReference type="Proteomes" id="UP000594261"/>
    </source>
</evidence>
<protein>
    <recommendedName>
        <fullName evidence="3">Reverse transcriptase zinc-binding domain-containing protein</fullName>
    </recommendedName>
</protein>
<dbReference type="EMBL" id="LRBV02000003">
    <property type="status" value="NOT_ANNOTATED_CDS"/>
    <property type="molecule type" value="Genomic_DNA"/>
</dbReference>